<dbReference type="Gene3D" id="3.40.640.10">
    <property type="entry name" value="Type I PLP-dependent aspartate aminotransferase-like (Major domain)"/>
    <property type="match status" value="1"/>
</dbReference>
<comment type="caution">
    <text evidence="7">The sequence shown here is derived from an EMBL/GenBank/DDBJ whole genome shotgun (WGS) entry which is preliminary data.</text>
</comment>
<name>A0A0J8DBG4_CLOCY</name>
<dbReference type="InterPro" id="IPR015422">
    <property type="entry name" value="PyrdxlP-dep_Trfase_small"/>
</dbReference>
<dbReference type="Gene3D" id="3.90.1150.10">
    <property type="entry name" value="Aspartate Aminotransferase, domain 1"/>
    <property type="match status" value="1"/>
</dbReference>
<dbReference type="PROSITE" id="PS00595">
    <property type="entry name" value="AA_TRANSFER_CLASS_5"/>
    <property type="match status" value="1"/>
</dbReference>
<dbReference type="InterPro" id="IPR000192">
    <property type="entry name" value="Aminotrans_V_dom"/>
</dbReference>
<evidence type="ECO:0000256" key="4">
    <source>
        <dbReference type="ARBA" id="ARBA00050776"/>
    </source>
</evidence>
<sequence length="430" mass="48107">MNKKLDYRKLFAGINMPVALEDGRCVVPINFDNAATTPPFKCVNNMIIQNILMYGSIGRGKGQKSEYCTDAYEEAREFILDFFNLSNRKDYTVIYVKNATEGINLLARSLIKESDEVVLTTRMEHHANDIPWRYVSKVEYIDVDENGKIDINDIEKKLKNLKGKVKFVSISGASNVTGYINDINKIAQITHKYGAKIVVDAAQLIAHRAINMAGNENDDHIDFMTFSGHKLYAPFGSGVVVGLREAFNDGNLFLYGGGAVEAVLDDNVYWQKSPGKYEAGTPNFIGVIALVTAMKSLISIGFDNIKTHEDELRDHAIKKLSNIDRIVLYGDSKCTERLGVVPFNIEGVGHNIVAERLADYRAIAVRHGGFCAHSYVRRLLGISNEKAYNYIINGVDMPGMVRASFGLYNTTEEIDEFIDVLKKIITRHIK</sequence>
<feature type="domain" description="Aminotransferase class V" evidence="6">
    <location>
        <begin position="29"/>
        <end position="417"/>
    </location>
</feature>
<keyword evidence="7" id="KW-0808">Transferase</keyword>
<comment type="similarity">
    <text evidence="2">Belongs to the class-V pyridoxal-phosphate-dependent aminotransferase family. Csd subfamily.</text>
</comment>
<dbReference type="Pfam" id="PF00266">
    <property type="entry name" value="Aminotran_5"/>
    <property type="match status" value="1"/>
</dbReference>
<dbReference type="PATRIC" id="fig|1121307.3.peg.2195"/>
<organism evidence="7 8">
    <name type="scientific">Clostridium cylindrosporum DSM 605</name>
    <dbReference type="NCBI Taxonomy" id="1121307"/>
    <lineage>
        <taxon>Bacteria</taxon>
        <taxon>Bacillati</taxon>
        <taxon>Bacillota</taxon>
        <taxon>Clostridia</taxon>
        <taxon>Eubacteriales</taxon>
        <taxon>Clostridiaceae</taxon>
        <taxon>Clostridium</taxon>
    </lineage>
</organism>
<evidence type="ECO:0000256" key="1">
    <source>
        <dbReference type="ARBA" id="ARBA00001933"/>
    </source>
</evidence>
<dbReference type="GO" id="GO:0031071">
    <property type="term" value="F:cysteine desulfurase activity"/>
    <property type="evidence" value="ECO:0007669"/>
    <property type="project" value="UniProtKB-EC"/>
</dbReference>
<keyword evidence="3" id="KW-0663">Pyridoxal phosphate</keyword>
<proteinExistence type="inferred from homology"/>
<dbReference type="PANTHER" id="PTHR43586:SF8">
    <property type="entry name" value="CYSTEINE DESULFURASE 1, CHLOROPLASTIC"/>
    <property type="match status" value="1"/>
</dbReference>
<dbReference type="Proteomes" id="UP000036756">
    <property type="component" value="Unassembled WGS sequence"/>
</dbReference>
<protein>
    <submittedName>
        <fullName evidence="7">Putative cysteine desulfurase Csd</fullName>
        <ecNumber evidence="7">2.8.1.7</ecNumber>
    </submittedName>
</protein>
<comment type="catalytic activity">
    <reaction evidence="4">
        <text>(sulfur carrier)-H + L-cysteine = (sulfur carrier)-SH + L-alanine</text>
        <dbReference type="Rhea" id="RHEA:43892"/>
        <dbReference type="Rhea" id="RHEA-COMP:14737"/>
        <dbReference type="Rhea" id="RHEA-COMP:14739"/>
        <dbReference type="ChEBI" id="CHEBI:29917"/>
        <dbReference type="ChEBI" id="CHEBI:35235"/>
        <dbReference type="ChEBI" id="CHEBI:57972"/>
        <dbReference type="ChEBI" id="CHEBI:64428"/>
        <dbReference type="EC" id="2.8.1.7"/>
    </reaction>
</comment>
<dbReference type="RefSeq" id="WP_048569267.1">
    <property type="nucleotide sequence ID" value="NZ_LFVU01000002.1"/>
</dbReference>
<reference evidence="7 8" key="1">
    <citation type="submission" date="2015-06" db="EMBL/GenBank/DDBJ databases">
        <title>Draft genome sequence of the purine-degrading Clostridium cylindrosporum HC-1 (DSM 605).</title>
        <authorList>
            <person name="Poehlein A."/>
            <person name="Schiel-Bengelsdorf B."/>
            <person name="Bengelsdorf F."/>
            <person name="Daniel R."/>
            <person name="Duerre P."/>
        </authorList>
    </citation>
    <scope>NUCLEOTIDE SEQUENCE [LARGE SCALE GENOMIC DNA]</scope>
    <source>
        <strain evidence="7 8">DSM 605</strain>
    </source>
</reference>
<dbReference type="EC" id="2.8.1.7" evidence="7"/>
<dbReference type="PROSITE" id="PS00018">
    <property type="entry name" value="EF_HAND_1"/>
    <property type="match status" value="1"/>
</dbReference>
<keyword evidence="8" id="KW-1185">Reference proteome</keyword>
<evidence type="ECO:0000256" key="3">
    <source>
        <dbReference type="ARBA" id="ARBA00022898"/>
    </source>
</evidence>
<dbReference type="InterPro" id="IPR015421">
    <property type="entry name" value="PyrdxlP-dep_Trfase_major"/>
</dbReference>
<dbReference type="STRING" id="1121307.CLCY_6c00630"/>
<evidence type="ECO:0000256" key="5">
    <source>
        <dbReference type="RuleBase" id="RU004504"/>
    </source>
</evidence>
<dbReference type="OrthoDB" id="9804366at2"/>
<evidence type="ECO:0000313" key="7">
    <source>
        <dbReference type="EMBL" id="KMT23182.1"/>
    </source>
</evidence>
<dbReference type="InterPro" id="IPR015424">
    <property type="entry name" value="PyrdxlP-dep_Trfase"/>
</dbReference>
<comment type="cofactor">
    <cofactor evidence="1 5">
        <name>pyridoxal 5'-phosphate</name>
        <dbReference type="ChEBI" id="CHEBI:597326"/>
    </cofactor>
</comment>
<gene>
    <name evidence="7" type="primary">csd</name>
    <name evidence="7" type="ORF">CLCY_6c00630</name>
</gene>
<evidence type="ECO:0000256" key="2">
    <source>
        <dbReference type="ARBA" id="ARBA00010447"/>
    </source>
</evidence>
<dbReference type="InterPro" id="IPR018247">
    <property type="entry name" value="EF_Hand_1_Ca_BS"/>
</dbReference>
<dbReference type="EMBL" id="LFVU01000002">
    <property type="protein sequence ID" value="KMT23182.1"/>
    <property type="molecule type" value="Genomic_DNA"/>
</dbReference>
<dbReference type="PANTHER" id="PTHR43586">
    <property type="entry name" value="CYSTEINE DESULFURASE"/>
    <property type="match status" value="1"/>
</dbReference>
<accession>A0A0J8DBG4</accession>
<dbReference type="AlphaFoldDB" id="A0A0J8DBG4"/>
<evidence type="ECO:0000313" key="8">
    <source>
        <dbReference type="Proteomes" id="UP000036756"/>
    </source>
</evidence>
<evidence type="ECO:0000259" key="6">
    <source>
        <dbReference type="Pfam" id="PF00266"/>
    </source>
</evidence>
<dbReference type="SUPFAM" id="SSF53383">
    <property type="entry name" value="PLP-dependent transferases"/>
    <property type="match status" value="1"/>
</dbReference>
<dbReference type="InterPro" id="IPR020578">
    <property type="entry name" value="Aminotrans_V_PyrdxlP_BS"/>
</dbReference>